<evidence type="ECO:0000313" key="1">
    <source>
        <dbReference type="EMBL" id="AYJ01072.1"/>
    </source>
</evidence>
<dbReference type="Proteomes" id="UP000272462">
    <property type="component" value="Chromosome"/>
</dbReference>
<keyword evidence="2" id="KW-1185">Reference proteome</keyword>
<dbReference type="GO" id="GO:0006260">
    <property type="term" value="P:DNA replication"/>
    <property type="evidence" value="ECO:0007669"/>
    <property type="project" value="TreeGrafter"/>
</dbReference>
<sequence length="334" mass="39131">MNNYQTLKCKTGEDNKLETLKFKIGQDKKLEKITVNNKETTDALTKNINRYPQVDTNDLFNKMKTIVNEDPEIKALNINIPDFEIMKVYNYLSNRNKIIDGCYKQILQTKPFISIVYKQFEGVWEKQEFINYIQKIYQLFTQNNIFCSHFSFNGFQSKIKDHERAVTEAKNYLIHKTSNADNQKRHKGFYILGDTQTGKTLFLKSFTDECLRKQISCLMLNMQDVVRQFKNTGDSELLRIYEKKIETLKTIDVLLLDDFGFQMSPLFRDDVLMLVLNYRLENNLLTGFASSMNLGEIAEFLFSFKDSGNFPAKINKITKQIQALTHSYYFGPKK</sequence>
<name>A0A660HM64_ZIZJU</name>
<dbReference type="GO" id="GO:0005524">
    <property type="term" value="F:ATP binding"/>
    <property type="evidence" value="ECO:0007669"/>
    <property type="project" value="InterPro"/>
</dbReference>
<accession>A0A660HM64</accession>
<dbReference type="EMBL" id="CP025121">
    <property type="protein sequence ID" value="AYJ01072.1"/>
    <property type="molecule type" value="Genomic_DNA"/>
</dbReference>
<proteinExistence type="predicted"/>
<dbReference type="AlphaFoldDB" id="A0A660HM64"/>
<dbReference type="RefSeq" id="WP_121463803.1">
    <property type="nucleotide sequence ID" value="NZ_CP025121.1"/>
</dbReference>
<dbReference type="OrthoDB" id="61127at2"/>
<gene>
    <name evidence="1" type="ORF">CWO85_00765</name>
</gene>
<dbReference type="KEGG" id="pzi:CWO85_00765"/>
<dbReference type="PANTHER" id="PTHR30050">
    <property type="entry name" value="CHROMOSOMAL REPLICATION INITIATOR PROTEIN DNAA"/>
    <property type="match status" value="1"/>
</dbReference>
<reference evidence="1 2" key="1">
    <citation type="journal article" date="2018" name="BMC Genomics">
        <title>Comparative genome analysis of jujube witches'-broom Phytoplasma, an obligate pathogen that causes jujube witches'-broom disease.</title>
        <authorList>
            <person name="Wang J."/>
            <person name="Song L."/>
            <person name="Jiao Q."/>
            <person name="Yang S."/>
            <person name="Gao R."/>
            <person name="Lu X."/>
            <person name="Zhou G."/>
        </authorList>
    </citation>
    <scope>NUCLEOTIDE SEQUENCE [LARGE SCALE GENOMIC DNA]</scope>
    <source>
        <strain evidence="1">Jwb-nky</strain>
    </source>
</reference>
<protein>
    <submittedName>
        <fullName evidence="1">Uncharacterized protein</fullName>
    </submittedName>
</protein>
<dbReference type="PANTHER" id="PTHR30050:SF8">
    <property type="entry name" value="PRIMOSOMAL PROTEIN DNAI"/>
    <property type="match status" value="1"/>
</dbReference>
<dbReference type="SUPFAM" id="SSF52540">
    <property type="entry name" value="P-loop containing nucleoside triphosphate hydrolases"/>
    <property type="match status" value="1"/>
</dbReference>
<evidence type="ECO:0000313" key="2">
    <source>
        <dbReference type="Proteomes" id="UP000272462"/>
    </source>
</evidence>
<organism evidence="1 2">
    <name type="scientific">Ziziphus jujuba witches'-broom phytoplasma</name>
    <dbReference type="NCBI Taxonomy" id="135727"/>
    <lineage>
        <taxon>Bacteria</taxon>
        <taxon>Bacillati</taxon>
        <taxon>Mycoplasmatota</taxon>
        <taxon>Mollicutes</taxon>
        <taxon>Acholeplasmatales</taxon>
        <taxon>Acholeplasmataceae</taxon>
        <taxon>Candidatus Phytoplasma</taxon>
        <taxon>16SrV (Elm yellows group)</taxon>
    </lineage>
</organism>
<dbReference type="Gene3D" id="3.40.50.300">
    <property type="entry name" value="P-loop containing nucleotide triphosphate hydrolases"/>
    <property type="match status" value="1"/>
</dbReference>
<dbReference type="InterPro" id="IPR027417">
    <property type="entry name" value="P-loop_NTPase"/>
</dbReference>